<comment type="caution">
    <text evidence="1">The sequence shown here is derived from an EMBL/GenBank/DDBJ whole genome shotgun (WGS) entry which is preliminary data.</text>
</comment>
<protein>
    <submittedName>
        <fullName evidence="1">Uncharacterized protein</fullName>
    </submittedName>
</protein>
<dbReference type="Proteomes" id="UP001152607">
    <property type="component" value="Unassembled WGS sequence"/>
</dbReference>
<proteinExistence type="predicted"/>
<dbReference type="EMBL" id="CAOQHR010000006">
    <property type="protein sequence ID" value="CAI6336120.1"/>
    <property type="molecule type" value="Genomic_DNA"/>
</dbReference>
<evidence type="ECO:0000313" key="2">
    <source>
        <dbReference type="Proteomes" id="UP001152607"/>
    </source>
</evidence>
<keyword evidence="2" id="KW-1185">Reference proteome</keyword>
<name>A0A9W4UHM8_9PLEO</name>
<reference evidence="1" key="1">
    <citation type="submission" date="2023-01" db="EMBL/GenBank/DDBJ databases">
        <authorList>
            <person name="Van Ghelder C."/>
            <person name="Rancurel C."/>
        </authorList>
    </citation>
    <scope>NUCLEOTIDE SEQUENCE</scope>
    <source>
        <strain evidence="1">CNCM I-4278</strain>
    </source>
</reference>
<dbReference type="AlphaFoldDB" id="A0A9W4UHM8"/>
<gene>
    <name evidence="1" type="ORF">PDIGIT_LOCUS9211</name>
</gene>
<organism evidence="1 2">
    <name type="scientific">Periconia digitata</name>
    <dbReference type="NCBI Taxonomy" id="1303443"/>
    <lineage>
        <taxon>Eukaryota</taxon>
        <taxon>Fungi</taxon>
        <taxon>Dikarya</taxon>
        <taxon>Ascomycota</taxon>
        <taxon>Pezizomycotina</taxon>
        <taxon>Dothideomycetes</taxon>
        <taxon>Pleosporomycetidae</taxon>
        <taxon>Pleosporales</taxon>
        <taxon>Massarineae</taxon>
        <taxon>Periconiaceae</taxon>
        <taxon>Periconia</taxon>
    </lineage>
</organism>
<sequence length="126" mass="13636">MPHCLKFSALAILYERTPYQISSFTHTKQNFMSSFSSPTLTQSCLNAQFPDSNMKFPATAAISALAVLAGAYIVRANSFESGDCAPPGTFQGGDKFGNCIGESKAMNCSEAEPVSNFAFQDQEERN</sequence>
<accession>A0A9W4UHM8</accession>
<evidence type="ECO:0000313" key="1">
    <source>
        <dbReference type="EMBL" id="CAI6336120.1"/>
    </source>
</evidence>